<feature type="chain" id="PRO_5006147026" evidence="1">
    <location>
        <begin position="26"/>
        <end position="584"/>
    </location>
</feature>
<dbReference type="InterPro" id="IPR036465">
    <property type="entry name" value="vWFA_dom_sf"/>
</dbReference>
<comment type="caution">
    <text evidence="3">The sequence shown here is derived from an EMBL/GenBank/DDBJ whole genome shotgun (WGS) entry which is preliminary data.</text>
</comment>
<dbReference type="Pfam" id="PF13531">
    <property type="entry name" value="SBP_bac_11"/>
    <property type="match status" value="1"/>
</dbReference>
<dbReference type="InterPro" id="IPR002035">
    <property type="entry name" value="VWF_A"/>
</dbReference>
<evidence type="ECO:0000256" key="1">
    <source>
        <dbReference type="SAM" id="SignalP"/>
    </source>
</evidence>
<feature type="signal peptide" evidence="1">
    <location>
        <begin position="1"/>
        <end position="25"/>
    </location>
</feature>
<evidence type="ECO:0000313" key="4">
    <source>
        <dbReference type="Proteomes" id="UP000050465"/>
    </source>
</evidence>
<feature type="domain" description="VWFA" evidence="2">
    <location>
        <begin position="409"/>
        <end position="584"/>
    </location>
</feature>
<dbReference type="Gene3D" id="3.40.50.410">
    <property type="entry name" value="von Willebrand factor, type A domain"/>
    <property type="match status" value="1"/>
</dbReference>
<accession>A0A0P7Z9X4</accession>
<dbReference type="PANTHER" id="PTHR10579:SF43">
    <property type="entry name" value="ZINC FINGER (C3HC4-TYPE RING FINGER) FAMILY PROTEIN"/>
    <property type="match status" value="1"/>
</dbReference>
<proteinExistence type="predicted"/>
<dbReference type="SMART" id="SM00327">
    <property type="entry name" value="VWA"/>
    <property type="match status" value="1"/>
</dbReference>
<gene>
    <name evidence="3" type="primary">yfbK-2</name>
    <name evidence="3" type="ORF">HLUCCA11_23550</name>
</gene>
<sequence length="584" mass="64238">MKIRLKPIKLKAFFATGLCLSLLWACSVVSPSINSFAEAEQYLKETLLPKISISTELVSDTDAYNAVIPPLVEIVPDPETYPLAGATPTNDSNIVYVEVYSSAEKANAARKDERWLVDVAEAFNKQQQQLPSGEIIQVGIRNIPSGIGEQIIAAGKGQPAGYTPAHALWTELLKANSVPNETISEGLVTSHAIFALRPQVYAALEQNGEVTFDRLMDAILSGEINKIGYSNPYIASSALNFLYTSLWRSAGHDQDGKPLTLAELNSPEVGSLFNAFQQQVTLTTPTYLDLKQIWLRDDEAFDAIVMAHQSFVGLTQQRGFEQFKYVPFGVPETSPLVVFDWTTSAEEEALQSFVNFATSEDMQRLATEQGYERTDYIQKGDFPPLPSGDVLQAAQSFWKQRKDGGRTVYMEMVVDTSGSMDQGNRLNAVKDALRTASSQINPGNQVGLVSFSDKPTIRVPLAPYNELEQKRFFTAIEQLKAYGGTALYDGLAVGIAELMDKQSLDPEGQFSLLLLTDGERTTGLSLEQLEGVIKESGVRIYPIAYGEVNQSQLEAIAALRETPVYQGTPEKVELLLKDLFQTSL</sequence>
<dbReference type="CDD" id="cd00198">
    <property type="entry name" value="vWFA"/>
    <property type="match status" value="1"/>
</dbReference>
<dbReference type="AlphaFoldDB" id="A0A0P7Z9X4"/>
<dbReference type="EMBL" id="LJZR01000097">
    <property type="protein sequence ID" value="KPQ31539.1"/>
    <property type="molecule type" value="Genomic_DNA"/>
</dbReference>
<dbReference type="STRING" id="1666911.HLUCCA11_23550"/>
<protein>
    <submittedName>
        <fullName evidence="3">Ca-activated chloride channel-like protein</fullName>
    </submittedName>
</protein>
<reference evidence="3 4" key="1">
    <citation type="submission" date="2015-09" db="EMBL/GenBank/DDBJ databases">
        <title>Identification and resolution of microdiversity through metagenomic sequencing of parallel consortia.</title>
        <authorList>
            <person name="Nelson W.C."/>
            <person name="Romine M.F."/>
            <person name="Lindemann S.R."/>
        </authorList>
    </citation>
    <scope>NUCLEOTIDE SEQUENCE [LARGE SCALE GENOMIC DNA]</scope>
    <source>
        <strain evidence="3">Ana</strain>
    </source>
</reference>
<dbReference type="SUPFAM" id="SSF53850">
    <property type="entry name" value="Periplasmic binding protein-like II"/>
    <property type="match status" value="1"/>
</dbReference>
<dbReference type="PROSITE" id="PS50234">
    <property type="entry name" value="VWFA"/>
    <property type="match status" value="1"/>
</dbReference>
<keyword evidence="1" id="KW-0732">Signal</keyword>
<dbReference type="SUPFAM" id="SSF53300">
    <property type="entry name" value="vWA-like"/>
    <property type="match status" value="1"/>
</dbReference>
<evidence type="ECO:0000313" key="3">
    <source>
        <dbReference type="EMBL" id="KPQ31539.1"/>
    </source>
</evidence>
<dbReference type="Pfam" id="PF00092">
    <property type="entry name" value="VWA"/>
    <property type="match status" value="1"/>
</dbReference>
<dbReference type="InterPro" id="IPR051266">
    <property type="entry name" value="CLCR"/>
</dbReference>
<dbReference type="Proteomes" id="UP000050465">
    <property type="component" value="Unassembled WGS sequence"/>
</dbReference>
<evidence type="ECO:0000259" key="2">
    <source>
        <dbReference type="PROSITE" id="PS50234"/>
    </source>
</evidence>
<dbReference type="PANTHER" id="PTHR10579">
    <property type="entry name" value="CALCIUM-ACTIVATED CHLORIDE CHANNEL REGULATOR"/>
    <property type="match status" value="1"/>
</dbReference>
<name>A0A0P7Z9X4_9CYAN</name>
<organism evidence="3 4">
    <name type="scientific">Phormidesmis priestleyi Ana</name>
    <dbReference type="NCBI Taxonomy" id="1666911"/>
    <lineage>
        <taxon>Bacteria</taxon>
        <taxon>Bacillati</taxon>
        <taxon>Cyanobacteriota</taxon>
        <taxon>Cyanophyceae</taxon>
        <taxon>Leptolyngbyales</taxon>
        <taxon>Leptolyngbyaceae</taxon>
        <taxon>Phormidesmis</taxon>
    </lineage>
</organism>